<dbReference type="AlphaFoldDB" id="A0A7G9QV66"/>
<protein>
    <submittedName>
        <fullName evidence="2">Hemerythrin domain-containing protein</fullName>
    </submittedName>
</protein>
<sequence>MDTSKIRRDHDALFAGIDALRALMRVGVAENADAISGELGKLSATIRLHLSIEDRMLYPALANAADLDIAAAGKRFRQDMGGLAEAYRAFATHWNAGARIAADPDGFRREADAVFEALHARIHHETRELLPLAEQV</sequence>
<dbReference type="RefSeq" id="WP_187570988.1">
    <property type="nucleotide sequence ID" value="NZ_CP060711.1"/>
</dbReference>
<accession>A0A7G9QV66</accession>
<evidence type="ECO:0000313" key="3">
    <source>
        <dbReference type="Proteomes" id="UP000515977"/>
    </source>
</evidence>
<feature type="domain" description="Hemerythrin-like" evidence="1">
    <location>
        <begin position="3"/>
        <end position="133"/>
    </location>
</feature>
<evidence type="ECO:0000313" key="2">
    <source>
        <dbReference type="EMBL" id="QNN47241.1"/>
    </source>
</evidence>
<dbReference type="Pfam" id="PF01814">
    <property type="entry name" value="Hemerythrin"/>
    <property type="match status" value="1"/>
</dbReference>
<organism evidence="2 3">
    <name type="scientific">Thermomonas brevis</name>
    <dbReference type="NCBI Taxonomy" id="215691"/>
    <lineage>
        <taxon>Bacteria</taxon>
        <taxon>Pseudomonadati</taxon>
        <taxon>Pseudomonadota</taxon>
        <taxon>Gammaproteobacteria</taxon>
        <taxon>Lysobacterales</taxon>
        <taxon>Lysobacteraceae</taxon>
        <taxon>Thermomonas</taxon>
    </lineage>
</organism>
<dbReference type="EMBL" id="CP060711">
    <property type="protein sequence ID" value="QNN47241.1"/>
    <property type="molecule type" value="Genomic_DNA"/>
</dbReference>
<evidence type="ECO:0000259" key="1">
    <source>
        <dbReference type="Pfam" id="PF01814"/>
    </source>
</evidence>
<dbReference type="Gene3D" id="1.20.120.520">
    <property type="entry name" value="nmb1532 protein domain like"/>
    <property type="match status" value="1"/>
</dbReference>
<gene>
    <name evidence="2" type="ORF">H9L17_03565</name>
</gene>
<name>A0A7G9QV66_9GAMM</name>
<keyword evidence="3" id="KW-1185">Reference proteome</keyword>
<reference evidence="2 3" key="1">
    <citation type="submission" date="2020-08" db="EMBL/GenBank/DDBJ databases">
        <title>Genome sequence of Thermomonas brevis KACC 16975T.</title>
        <authorList>
            <person name="Hyun D.-W."/>
            <person name="Bae J.-W."/>
        </authorList>
    </citation>
    <scope>NUCLEOTIDE SEQUENCE [LARGE SCALE GENOMIC DNA]</scope>
    <source>
        <strain evidence="2 3">KACC 16975</strain>
    </source>
</reference>
<dbReference type="Proteomes" id="UP000515977">
    <property type="component" value="Chromosome"/>
</dbReference>
<dbReference type="KEGG" id="tbv:H9L17_03565"/>
<dbReference type="InterPro" id="IPR012312">
    <property type="entry name" value="Hemerythrin-like"/>
</dbReference>
<proteinExistence type="predicted"/>